<dbReference type="Proteomes" id="UP000827892">
    <property type="component" value="Chromosome I"/>
</dbReference>
<dbReference type="Proteomes" id="UP000829354">
    <property type="component" value="Chromosome I"/>
</dbReference>
<evidence type="ECO:0000313" key="10">
    <source>
        <dbReference type="Proteomes" id="UP000827892"/>
    </source>
</evidence>
<protein>
    <recommendedName>
        <fullName evidence="3">Mediator of RNA polymerase II transcription subunit 23</fullName>
    </recommendedName>
    <alternativeName>
        <fullName evidence="7">Mediator complex subunit 23</fullName>
    </alternativeName>
</protein>
<evidence type="ECO:0000313" key="11">
    <source>
        <dbReference type="Proteomes" id="UP000829354"/>
    </source>
</evidence>
<reference evidence="9 11" key="1">
    <citation type="submission" date="2022-04" db="EMBL/GenBank/DDBJ databases">
        <title>Chromosome-level reference genomes for two strains of Caenorhabditis briggsae: an improved platform for comparative genomics.</title>
        <authorList>
            <person name="Stevens L."/>
            <person name="Andersen E."/>
        </authorList>
    </citation>
    <scope>NUCLEOTIDE SEQUENCE [LARGE SCALE GENOMIC DNA]</scope>
    <source>
        <strain evidence="9">VX34</strain>
        <tissue evidence="9">Whole-organism</tissue>
    </source>
</reference>
<evidence type="ECO:0000256" key="1">
    <source>
        <dbReference type="ARBA" id="ARBA00004123"/>
    </source>
</evidence>
<reference evidence="8 10" key="2">
    <citation type="submission" date="2022-05" db="EMBL/GenBank/DDBJ databases">
        <title>Chromosome-level reference genomes for two strains of Caenorhabditis briggsae: an improved platform for comparative genomics.</title>
        <authorList>
            <person name="Stevens L."/>
            <person name="Andersen E.C."/>
        </authorList>
    </citation>
    <scope>NUCLEOTIDE SEQUENCE [LARGE SCALE GENOMIC DNA]</scope>
    <source>
        <strain evidence="8">QX1410_ONT</strain>
        <tissue evidence="8">Whole-organism</tissue>
    </source>
</reference>
<organism evidence="8 10">
    <name type="scientific">Caenorhabditis briggsae</name>
    <dbReference type="NCBI Taxonomy" id="6238"/>
    <lineage>
        <taxon>Eukaryota</taxon>
        <taxon>Metazoa</taxon>
        <taxon>Ecdysozoa</taxon>
        <taxon>Nematoda</taxon>
        <taxon>Chromadorea</taxon>
        <taxon>Rhabditida</taxon>
        <taxon>Rhabditina</taxon>
        <taxon>Rhabditomorpha</taxon>
        <taxon>Rhabditoidea</taxon>
        <taxon>Rhabditidae</taxon>
        <taxon>Peloderinae</taxon>
        <taxon>Caenorhabditis</taxon>
    </lineage>
</organism>
<dbReference type="GO" id="GO:0005634">
    <property type="term" value="C:nucleus"/>
    <property type="evidence" value="ECO:0007669"/>
    <property type="project" value="UniProtKB-SubCell"/>
</dbReference>
<evidence type="ECO:0000313" key="8">
    <source>
        <dbReference type="EMBL" id="ULU14322.1"/>
    </source>
</evidence>
<keyword evidence="5" id="KW-0804">Transcription</keyword>
<proteinExistence type="inferred from homology"/>
<evidence type="ECO:0000256" key="2">
    <source>
        <dbReference type="ARBA" id="ARBA00010222"/>
    </source>
</evidence>
<evidence type="ECO:0000256" key="4">
    <source>
        <dbReference type="ARBA" id="ARBA00023015"/>
    </source>
</evidence>
<dbReference type="EMBL" id="CP092620">
    <property type="protein sequence ID" value="UMM15272.1"/>
    <property type="molecule type" value="Genomic_DNA"/>
</dbReference>
<evidence type="ECO:0000256" key="5">
    <source>
        <dbReference type="ARBA" id="ARBA00023163"/>
    </source>
</evidence>
<evidence type="ECO:0000256" key="7">
    <source>
        <dbReference type="ARBA" id="ARBA00031961"/>
    </source>
</evidence>
<comment type="subcellular location">
    <subcellularLocation>
        <location evidence="1">Nucleus</location>
    </subcellularLocation>
</comment>
<name>A0AAE9J0M5_CAEBR</name>
<dbReference type="EMBL" id="CP090891">
    <property type="protein sequence ID" value="ULU14322.1"/>
    <property type="molecule type" value="Genomic_DNA"/>
</dbReference>
<dbReference type="AlphaFoldDB" id="A0AAE9J0M5"/>
<keyword evidence="6" id="KW-0539">Nucleus</keyword>
<comment type="similarity">
    <text evidence="2">Belongs to the Mediator complex subunit 23 family.</text>
</comment>
<keyword evidence="4" id="KW-0805">Transcription regulation</keyword>
<accession>A0AAE9J0M5</accession>
<evidence type="ECO:0000256" key="6">
    <source>
        <dbReference type="ARBA" id="ARBA00023242"/>
    </source>
</evidence>
<evidence type="ECO:0000256" key="3">
    <source>
        <dbReference type="ARBA" id="ARBA00019696"/>
    </source>
</evidence>
<keyword evidence="11" id="KW-1185">Reference proteome</keyword>
<dbReference type="InterPro" id="IPR021629">
    <property type="entry name" value="Mediator_Med23"/>
</dbReference>
<sequence length="496" mass="57661">MTEKDKAPNPEDVIEMDDSFSPQFVQEVNRVKSQIKSLIENNTTLRFFKPLTSNLGDVTAILRISFNNMMSKMEEKEKQSLVKELIKLVHHVAEKNTQDKVFIAASYERVVDELLRYANQKEVISTTLCVEGLIMTSDFRMCSRIDQEKWKFIKECIPKIDYKGIRTIIRYILESQLRRLPYQLSPEKVNELRRVEDVLLKIVDRDLNLMPPLITLSEVMRGTPKQAHMFPRLTEKLANLSSHFRPIADLTHVCGRPFIYPIPFHPAFHPPTSYWEDFGMNAQSPYTQSHHMLPYRPQHKAASCLYTFYMILRQPLGKDSLNPTNRNKTKSHWEPLLSVMIVEAMAETEALPEGKQIPRYQWDNITNLVMYGMSHLLVNPKNFFHYLKGLINQCKYTRARDEVMWIVFQVVSSLHKMIKIEDAVQEIVDLYNELFDGEFSWHGASDHPARMARFLAAASTWMLLEKDVRHFYNISTSLFAAPPALQTSGWRAFGAI</sequence>
<dbReference type="PANTHER" id="PTHR12691">
    <property type="entry name" value="MEDIATOR OF RNA POLYMERASE II TRANSCRIPTION SUBUNIT 23"/>
    <property type="match status" value="1"/>
</dbReference>
<dbReference type="PANTHER" id="PTHR12691:SF10">
    <property type="entry name" value="MEDIATOR OF RNA POLYMERASE II TRANSCRIPTION SUBUNIT 23"/>
    <property type="match status" value="1"/>
</dbReference>
<gene>
    <name evidence="8" type="ORF">L3Y34_016684</name>
    <name evidence="9" type="ORF">L5515_002764</name>
</gene>
<evidence type="ECO:0000313" key="9">
    <source>
        <dbReference type="EMBL" id="UMM15272.1"/>
    </source>
</evidence>
<dbReference type="Pfam" id="PF11573">
    <property type="entry name" value="Med23"/>
    <property type="match status" value="1"/>
</dbReference>